<feature type="transmembrane region" description="Helical" evidence="1">
    <location>
        <begin position="131"/>
        <end position="150"/>
    </location>
</feature>
<keyword evidence="3" id="KW-1185">Reference proteome</keyword>
<feature type="transmembrane region" description="Helical" evidence="1">
    <location>
        <begin position="190"/>
        <end position="217"/>
    </location>
</feature>
<dbReference type="EMBL" id="QKLU01000006">
    <property type="protein sequence ID" value="PYF72567.1"/>
    <property type="molecule type" value="Genomic_DNA"/>
</dbReference>
<evidence type="ECO:0000256" key="1">
    <source>
        <dbReference type="SAM" id="Phobius"/>
    </source>
</evidence>
<gene>
    <name evidence="2" type="ORF">B0O44_106222</name>
</gene>
<organism evidence="2 3">
    <name type="scientific">Pedobacter nutrimenti</name>
    <dbReference type="NCBI Taxonomy" id="1241337"/>
    <lineage>
        <taxon>Bacteria</taxon>
        <taxon>Pseudomonadati</taxon>
        <taxon>Bacteroidota</taxon>
        <taxon>Sphingobacteriia</taxon>
        <taxon>Sphingobacteriales</taxon>
        <taxon>Sphingobacteriaceae</taxon>
        <taxon>Pedobacter</taxon>
    </lineage>
</organism>
<protein>
    <submittedName>
        <fullName evidence="2">Uncharacterized protein</fullName>
    </submittedName>
</protein>
<name>A0A318UEL2_9SPHI</name>
<evidence type="ECO:0000313" key="3">
    <source>
        <dbReference type="Proteomes" id="UP000248198"/>
    </source>
</evidence>
<feature type="transmembrane region" description="Helical" evidence="1">
    <location>
        <begin position="88"/>
        <end position="111"/>
    </location>
</feature>
<evidence type="ECO:0000313" key="2">
    <source>
        <dbReference type="EMBL" id="PYF72567.1"/>
    </source>
</evidence>
<reference evidence="2 3" key="1">
    <citation type="submission" date="2018-06" db="EMBL/GenBank/DDBJ databases">
        <title>Genomic Encyclopedia of Archaeal and Bacterial Type Strains, Phase II (KMG-II): from individual species to whole genera.</title>
        <authorList>
            <person name="Goeker M."/>
        </authorList>
    </citation>
    <scope>NUCLEOTIDE SEQUENCE [LARGE SCALE GENOMIC DNA]</scope>
    <source>
        <strain evidence="2 3">DSM 27372</strain>
    </source>
</reference>
<accession>A0A318UEL2</accession>
<comment type="caution">
    <text evidence="2">The sequence shown here is derived from an EMBL/GenBank/DDBJ whole genome shotgun (WGS) entry which is preliminary data.</text>
</comment>
<feature type="transmembrane region" description="Helical" evidence="1">
    <location>
        <begin position="41"/>
        <end position="67"/>
    </location>
</feature>
<proteinExistence type="predicted"/>
<keyword evidence="1" id="KW-1133">Transmembrane helix</keyword>
<keyword evidence="1" id="KW-0812">Transmembrane</keyword>
<sequence>MRVALAALIYYLLLCISKYFHMEEKDAYAELASIRNLMERSAKFISLSGLSGIMAGIYALLGAGMAYKIVYGRRLDFQFRDFYINDPAVIWKLVWLALAVLVLSLGTGIYLTIRKATKKGENYWNPGSKRMLRSMLFPLVSGGLLILILLSRGLYEIISPVSLIFYGLAIVAASHYTYTDVKWLGIFEVILGLIAAWFPGYGLIFWTIGFGVLHIIYGTIMHFKYDR</sequence>
<dbReference type="AlphaFoldDB" id="A0A318UEL2"/>
<keyword evidence="1" id="KW-0472">Membrane</keyword>
<dbReference type="Proteomes" id="UP000248198">
    <property type="component" value="Unassembled WGS sequence"/>
</dbReference>
<feature type="transmembrane region" description="Helical" evidence="1">
    <location>
        <begin position="157"/>
        <end position="178"/>
    </location>
</feature>